<gene>
    <name evidence="1" type="ORF">F2Q69_00016613</name>
</gene>
<reference evidence="1" key="1">
    <citation type="submission" date="2019-12" db="EMBL/GenBank/DDBJ databases">
        <title>Genome sequencing and annotation of Brassica cretica.</title>
        <authorList>
            <person name="Studholme D.J."/>
            <person name="Sarris P."/>
        </authorList>
    </citation>
    <scope>NUCLEOTIDE SEQUENCE</scope>
    <source>
        <strain evidence="1">PFS-109/04</strain>
        <tissue evidence="1">Leaf</tissue>
    </source>
</reference>
<comment type="caution">
    <text evidence="1">The sequence shown here is derived from an EMBL/GenBank/DDBJ whole genome shotgun (WGS) entry which is preliminary data.</text>
</comment>
<sequence>MVKCVELVVDRKSRRDFKKPTAISVLRRKKDLFAGMEDTVLDLPIQRPLNRLRGTVDLAMKSSIALHPCPINTTLPAQSK</sequence>
<dbReference type="EMBL" id="QGKX02000996">
    <property type="protein sequence ID" value="KAF3552670.1"/>
    <property type="molecule type" value="Genomic_DNA"/>
</dbReference>
<dbReference type="Proteomes" id="UP000712600">
    <property type="component" value="Unassembled WGS sequence"/>
</dbReference>
<accession>A0A8S9QQP3</accession>
<evidence type="ECO:0000313" key="2">
    <source>
        <dbReference type="Proteomes" id="UP000712600"/>
    </source>
</evidence>
<name>A0A8S9QQP3_BRACR</name>
<evidence type="ECO:0000313" key="1">
    <source>
        <dbReference type="EMBL" id="KAF3552670.1"/>
    </source>
</evidence>
<proteinExistence type="predicted"/>
<protein>
    <submittedName>
        <fullName evidence="1">Uncharacterized protein</fullName>
    </submittedName>
</protein>
<dbReference type="AlphaFoldDB" id="A0A8S9QQP3"/>
<organism evidence="1 2">
    <name type="scientific">Brassica cretica</name>
    <name type="common">Mustard</name>
    <dbReference type="NCBI Taxonomy" id="69181"/>
    <lineage>
        <taxon>Eukaryota</taxon>
        <taxon>Viridiplantae</taxon>
        <taxon>Streptophyta</taxon>
        <taxon>Embryophyta</taxon>
        <taxon>Tracheophyta</taxon>
        <taxon>Spermatophyta</taxon>
        <taxon>Magnoliopsida</taxon>
        <taxon>eudicotyledons</taxon>
        <taxon>Gunneridae</taxon>
        <taxon>Pentapetalae</taxon>
        <taxon>rosids</taxon>
        <taxon>malvids</taxon>
        <taxon>Brassicales</taxon>
        <taxon>Brassicaceae</taxon>
        <taxon>Brassiceae</taxon>
        <taxon>Brassica</taxon>
    </lineage>
</organism>